<evidence type="ECO:0000313" key="5">
    <source>
        <dbReference type="Proteomes" id="UP001165160"/>
    </source>
</evidence>
<feature type="region of interest" description="Disordered" evidence="2">
    <location>
        <begin position="104"/>
        <end position="123"/>
    </location>
</feature>
<gene>
    <name evidence="4" type="ORF">TrVE_jg1492</name>
</gene>
<feature type="coiled-coil region" evidence="1">
    <location>
        <begin position="45"/>
        <end position="86"/>
    </location>
</feature>
<feature type="domain" description="HNH" evidence="3">
    <location>
        <begin position="325"/>
        <end position="360"/>
    </location>
</feature>
<accession>A0A9W7C1S3</accession>
<dbReference type="Proteomes" id="UP001165160">
    <property type="component" value="Unassembled WGS sequence"/>
</dbReference>
<evidence type="ECO:0000259" key="3">
    <source>
        <dbReference type="Pfam" id="PF01844"/>
    </source>
</evidence>
<organism evidence="4 5">
    <name type="scientific">Triparma verrucosa</name>
    <dbReference type="NCBI Taxonomy" id="1606542"/>
    <lineage>
        <taxon>Eukaryota</taxon>
        <taxon>Sar</taxon>
        <taxon>Stramenopiles</taxon>
        <taxon>Ochrophyta</taxon>
        <taxon>Bolidophyceae</taxon>
        <taxon>Parmales</taxon>
        <taxon>Triparmaceae</taxon>
        <taxon>Triparma</taxon>
    </lineage>
</organism>
<sequence>MDNNEFPSHGVDEPVILNPLAPQSPMPEASVQESGARNTQDPNISVDLEELNAELNAELEEMKNKLKKANAKIVKLQEDHANKLKEVSKKLFSALGIYITADQSDPDLEESDSEESQPSLGVGDRVKVNIEDEKLRSKGYLRKDYSLQKGEEVYVERVTDKLGLVNVSREPGGDHLLKRPKDPSLFELLEKAVAPAPECWLDLKQPFPMAHAEHNKDPDCIFTADSLREVPERKKDGEIKWNGKDYTNKQWDDLLEKWREKFKEKNPSPFESSSYKTKTLQALTEWAFQECAKIKNDVINFETTKVKFRKDRYGNVVANGGKGSITKFDVDHIFPWSRGGLTVPENLEALNSRVNKKKSNNFLQELSKKDLETGLREEQIISLFKYIKETKALDGRNDATEKLRKTWGGQNAQKYRDKAISWLTSAPGEGEELGAHNIISEIGKTEDGSYVPNSGEIIFNFLEDWFEKGGAEKAAEKAAREKQIACLSSYIKKKKLFKGMSTEKQRAEKKKMNDWLTSTAGTGEDLGKHYKKISDIGKNEDGSYNGEEIFNFLLLNEESNNLMDLLGVTVDDLEPKPTDAKSKNEALKKLRSNREQFFSDISELWENLDVSEDDKRVFEGKLETAGKLKEAGIALQVEERERLLKLENTKLLEELDVTVEDLNLAPDENLSDAQIQNAALRLKKLMGTFSEGDRVLTPFGEGIVLSTDPTSKKLILKTGETYNTSFGPAVLTSLFQDKVIMQPKTWELAYKQIPRFYLNKEAV</sequence>
<evidence type="ECO:0000313" key="4">
    <source>
        <dbReference type="EMBL" id="GMH96400.1"/>
    </source>
</evidence>
<dbReference type="PANTHER" id="PTHR33427:SF2">
    <property type="entry name" value="TRICHOHYALIN"/>
    <property type="match status" value="1"/>
</dbReference>
<evidence type="ECO:0000256" key="2">
    <source>
        <dbReference type="SAM" id="MobiDB-lite"/>
    </source>
</evidence>
<name>A0A9W7C1S3_9STRA</name>
<dbReference type="InterPro" id="IPR003615">
    <property type="entry name" value="HNH_nuc"/>
</dbReference>
<dbReference type="Gene3D" id="1.10.30.50">
    <property type="match status" value="1"/>
</dbReference>
<feature type="region of interest" description="Disordered" evidence="2">
    <location>
        <begin position="1"/>
        <end position="41"/>
    </location>
</feature>
<proteinExistence type="predicted"/>
<dbReference type="Pfam" id="PF01844">
    <property type="entry name" value="HNH"/>
    <property type="match status" value="1"/>
</dbReference>
<feature type="compositionally biased region" description="Polar residues" evidence="2">
    <location>
        <begin position="31"/>
        <end position="41"/>
    </location>
</feature>
<feature type="compositionally biased region" description="Acidic residues" evidence="2">
    <location>
        <begin position="104"/>
        <end position="115"/>
    </location>
</feature>
<evidence type="ECO:0000256" key="1">
    <source>
        <dbReference type="SAM" id="Coils"/>
    </source>
</evidence>
<dbReference type="AlphaFoldDB" id="A0A9W7C1S3"/>
<protein>
    <recommendedName>
        <fullName evidence="3">HNH domain-containing protein</fullName>
    </recommendedName>
</protein>
<reference evidence="5" key="1">
    <citation type="journal article" date="2023" name="Commun. Biol.">
        <title>Genome analysis of Parmales, the sister group of diatoms, reveals the evolutionary specialization of diatoms from phago-mixotrophs to photoautotrophs.</title>
        <authorList>
            <person name="Ban H."/>
            <person name="Sato S."/>
            <person name="Yoshikawa S."/>
            <person name="Yamada K."/>
            <person name="Nakamura Y."/>
            <person name="Ichinomiya M."/>
            <person name="Sato N."/>
            <person name="Blanc-Mathieu R."/>
            <person name="Endo H."/>
            <person name="Kuwata A."/>
            <person name="Ogata H."/>
        </authorList>
    </citation>
    <scope>NUCLEOTIDE SEQUENCE [LARGE SCALE GENOMIC DNA]</scope>
    <source>
        <strain evidence="5">NIES 3699</strain>
    </source>
</reference>
<keyword evidence="5" id="KW-1185">Reference proteome</keyword>
<keyword evidence="1" id="KW-0175">Coiled coil</keyword>
<dbReference type="GO" id="GO:0004519">
    <property type="term" value="F:endonuclease activity"/>
    <property type="evidence" value="ECO:0007669"/>
    <property type="project" value="InterPro"/>
</dbReference>
<dbReference type="EMBL" id="BRXX01000183">
    <property type="protein sequence ID" value="GMH96400.1"/>
    <property type="molecule type" value="Genomic_DNA"/>
</dbReference>
<comment type="caution">
    <text evidence="4">The sequence shown here is derived from an EMBL/GenBank/DDBJ whole genome shotgun (WGS) entry which is preliminary data.</text>
</comment>
<dbReference type="GO" id="GO:0008270">
    <property type="term" value="F:zinc ion binding"/>
    <property type="evidence" value="ECO:0007669"/>
    <property type="project" value="InterPro"/>
</dbReference>
<dbReference type="PANTHER" id="PTHR33427">
    <property type="entry name" value="HNH ENDONUCLEASE"/>
    <property type="match status" value="1"/>
</dbReference>
<dbReference type="GO" id="GO:0003676">
    <property type="term" value="F:nucleic acid binding"/>
    <property type="evidence" value="ECO:0007669"/>
    <property type="project" value="InterPro"/>
</dbReference>
<dbReference type="InterPro" id="IPR002711">
    <property type="entry name" value="HNH"/>
</dbReference>
<dbReference type="CDD" id="cd00085">
    <property type="entry name" value="HNHc"/>
    <property type="match status" value="1"/>
</dbReference>